<evidence type="ECO:0000256" key="1">
    <source>
        <dbReference type="SAM" id="MobiDB-lite"/>
    </source>
</evidence>
<dbReference type="RefSeq" id="WP_099323249.1">
    <property type="nucleotide sequence ID" value="NZ_AP023321.1"/>
</dbReference>
<feature type="region of interest" description="Disordered" evidence="1">
    <location>
        <begin position="46"/>
        <end position="67"/>
    </location>
</feature>
<dbReference type="EMBL" id="AP023321">
    <property type="protein sequence ID" value="BCI59885.1"/>
    <property type="molecule type" value="Genomic_DNA"/>
</dbReference>
<keyword evidence="3" id="KW-1185">Reference proteome</keyword>
<dbReference type="KEGG" id="sman:C12CBH8_05240"/>
<reference evidence="3" key="1">
    <citation type="submission" date="2020-07" db="EMBL/GenBank/DDBJ databases">
        <title>Complete genome sequencing of Clostridia bacterium strain 12CBH8.</title>
        <authorList>
            <person name="Sakamoto M."/>
            <person name="Murakami T."/>
            <person name="Mori H."/>
        </authorList>
    </citation>
    <scope>NUCLEOTIDE SEQUENCE [LARGE SCALE GENOMIC DNA]</scope>
    <source>
        <strain evidence="3">12CBH8</strain>
    </source>
</reference>
<sequence length="138" mass="15942">MKKYHWEKLVQEYRAGGYKTVKQFAKDKGYQDSAYFRQKMGRELISSSTESISRQPSPSPPPVKDGIREQNRIQGIWDNLLCIIDQGSKGDLSTHEVYELARTLDHIQKAMEKPERLSEEEPMTKLIEAIDEAARKLT</sequence>
<name>A0A7I8D1L3_9FIRM</name>
<protein>
    <submittedName>
        <fullName evidence="2">Uncharacterized protein</fullName>
    </submittedName>
</protein>
<organism evidence="2 3">
    <name type="scientific">Solibaculum mannosilyticum</name>
    <dbReference type="NCBI Taxonomy" id="2780922"/>
    <lineage>
        <taxon>Bacteria</taxon>
        <taxon>Bacillati</taxon>
        <taxon>Bacillota</taxon>
        <taxon>Clostridia</taxon>
        <taxon>Eubacteriales</taxon>
        <taxon>Oscillospiraceae</taxon>
        <taxon>Solibaculum</taxon>
    </lineage>
</organism>
<gene>
    <name evidence="2" type="ORF">C12CBH8_05240</name>
</gene>
<dbReference type="AlphaFoldDB" id="A0A7I8D1L3"/>
<dbReference type="Proteomes" id="UP000593890">
    <property type="component" value="Chromosome"/>
</dbReference>
<evidence type="ECO:0000313" key="2">
    <source>
        <dbReference type="EMBL" id="BCI59885.1"/>
    </source>
</evidence>
<accession>A0A7I8D1L3</accession>
<feature type="compositionally biased region" description="Polar residues" evidence="1">
    <location>
        <begin position="46"/>
        <end position="55"/>
    </location>
</feature>
<proteinExistence type="predicted"/>
<evidence type="ECO:0000313" key="3">
    <source>
        <dbReference type="Proteomes" id="UP000593890"/>
    </source>
</evidence>